<dbReference type="GO" id="GO:0008270">
    <property type="term" value="F:zinc ion binding"/>
    <property type="evidence" value="ECO:0007669"/>
    <property type="project" value="UniProtKB-KW"/>
</dbReference>
<evidence type="ECO:0000256" key="5">
    <source>
        <dbReference type="ARBA" id="ARBA00022833"/>
    </source>
</evidence>
<protein>
    <recommendedName>
        <fullName evidence="2">RING-type E3 ubiquitin transferase</fullName>
        <ecNumber evidence="2">2.3.2.27</ecNumber>
    </recommendedName>
</protein>
<evidence type="ECO:0000313" key="9">
    <source>
        <dbReference type="EMBL" id="KAF8670493.1"/>
    </source>
</evidence>
<dbReference type="Proteomes" id="UP000636709">
    <property type="component" value="Unassembled WGS sequence"/>
</dbReference>
<dbReference type="AlphaFoldDB" id="A0A835ARA7"/>
<keyword evidence="4 7" id="KW-0863">Zinc-finger</keyword>
<comment type="similarity">
    <text evidence="6">Belongs to the RING-type zinc finger family. ATL subfamily.</text>
</comment>
<sequence length="80" mass="9009">MGALSRELPAAAWRRDGGEACKTQRCVVCLCDVEKVETAEWLPACMHVFHRHCIERWLHDHSTCPICRAFVAAAVESETL</sequence>
<dbReference type="Gene3D" id="3.30.40.10">
    <property type="entry name" value="Zinc/RING finger domain, C3HC4 (zinc finger)"/>
    <property type="match status" value="1"/>
</dbReference>
<comment type="catalytic activity">
    <reaction evidence="1">
        <text>S-ubiquitinyl-[E2 ubiquitin-conjugating enzyme]-L-cysteine + [acceptor protein]-L-lysine = [E2 ubiquitin-conjugating enzyme]-L-cysteine + N(6)-ubiquitinyl-[acceptor protein]-L-lysine.</text>
        <dbReference type="EC" id="2.3.2.27"/>
    </reaction>
</comment>
<dbReference type="PANTHER" id="PTHR14155">
    <property type="entry name" value="RING FINGER DOMAIN-CONTAINING"/>
    <property type="match status" value="1"/>
</dbReference>
<proteinExistence type="inferred from homology"/>
<dbReference type="Pfam" id="PF13639">
    <property type="entry name" value="zf-RING_2"/>
    <property type="match status" value="1"/>
</dbReference>
<gene>
    <name evidence="9" type="ORF">HU200_050509</name>
</gene>
<name>A0A835ARA7_9POAL</name>
<evidence type="ECO:0000313" key="10">
    <source>
        <dbReference type="Proteomes" id="UP000636709"/>
    </source>
</evidence>
<evidence type="ECO:0000256" key="7">
    <source>
        <dbReference type="PROSITE-ProRule" id="PRU00175"/>
    </source>
</evidence>
<keyword evidence="10" id="KW-1185">Reference proteome</keyword>
<dbReference type="OrthoDB" id="651315at2759"/>
<dbReference type="InterPro" id="IPR013083">
    <property type="entry name" value="Znf_RING/FYVE/PHD"/>
</dbReference>
<dbReference type="SUPFAM" id="SSF57850">
    <property type="entry name" value="RING/U-box"/>
    <property type="match status" value="1"/>
</dbReference>
<dbReference type="PROSITE" id="PS50089">
    <property type="entry name" value="ZF_RING_2"/>
    <property type="match status" value="1"/>
</dbReference>
<keyword evidence="5" id="KW-0862">Zinc</keyword>
<evidence type="ECO:0000256" key="4">
    <source>
        <dbReference type="ARBA" id="ARBA00022771"/>
    </source>
</evidence>
<dbReference type="InterPro" id="IPR053238">
    <property type="entry name" value="RING-H2_zinc_finger"/>
</dbReference>
<dbReference type="SMART" id="SM00184">
    <property type="entry name" value="RING"/>
    <property type="match status" value="1"/>
</dbReference>
<feature type="domain" description="RING-type" evidence="8">
    <location>
        <begin position="26"/>
        <end position="68"/>
    </location>
</feature>
<dbReference type="InterPro" id="IPR001841">
    <property type="entry name" value="Znf_RING"/>
</dbReference>
<dbReference type="EC" id="2.3.2.27" evidence="2"/>
<reference evidence="9" key="1">
    <citation type="submission" date="2020-07" db="EMBL/GenBank/DDBJ databases">
        <title>Genome sequence and genetic diversity analysis of an under-domesticated orphan crop, white fonio (Digitaria exilis).</title>
        <authorList>
            <person name="Bennetzen J.L."/>
            <person name="Chen S."/>
            <person name="Ma X."/>
            <person name="Wang X."/>
            <person name="Yssel A.E.J."/>
            <person name="Chaluvadi S.R."/>
            <person name="Johnson M."/>
            <person name="Gangashetty P."/>
            <person name="Hamidou F."/>
            <person name="Sanogo M.D."/>
            <person name="Zwaenepoel A."/>
            <person name="Wallace J."/>
            <person name="Van De Peer Y."/>
            <person name="Van Deynze A."/>
        </authorList>
    </citation>
    <scope>NUCLEOTIDE SEQUENCE</scope>
    <source>
        <tissue evidence="9">Leaves</tissue>
    </source>
</reference>
<keyword evidence="3" id="KW-0479">Metal-binding</keyword>
<accession>A0A835ARA7</accession>
<evidence type="ECO:0000256" key="3">
    <source>
        <dbReference type="ARBA" id="ARBA00022723"/>
    </source>
</evidence>
<dbReference type="PANTHER" id="PTHR14155:SF485">
    <property type="entry name" value="E3 UBIQUITIN-PROTEIN LIGASE ATL41"/>
    <property type="match status" value="1"/>
</dbReference>
<evidence type="ECO:0000259" key="8">
    <source>
        <dbReference type="PROSITE" id="PS50089"/>
    </source>
</evidence>
<organism evidence="9 10">
    <name type="scientific">Digitaria exilis</name>
    <dbReference type="NCBI Taxonomy" id="1010633"/>
    <lineage>
        <taxon>Eukaryota</taxon>
        <taxon>Viridiplantae</taxon>
        <taxon>Streptophyta</taxon>
        <taxon>Embryophyta</taxon>
        <taxon>Tracheophyta</taxon>
        <taxon>Spermatophyta</taxon>
        <taxon>Magnoliopsida</taxon>
        <taxon>Liliopsida</taxon>
        <taxon>Poales</taxon>
        <taxon>Poaceae</taxon>
        <taxon>PACMAD clade</taxon>
        <taxon>Panicoideae</taxon>
        <taxon>Panicodae</taxon>
        <taxon>Paniceae</taxon>
        <taxon>Anthephorinae</taxon>
        <taxon>Digitaria</taxon>
    </lineage>
</organism>
<evidence type="ECO:0000256" key="1">
    <source>
        <dbReference type="ARBA" id="ARBA00000900"/>
    </source>
</evidence>
<evidence type="ECO:0000256" key="6">
    <source>
        <dbReference type="ARBA" id="ARBA00024209"/>
    </source>
</evidence>
<comment type="caution">
    <text evidence="9">The sequence shown here is derived from an EMBL/GenBank/DDBJ whole genome shotgun (WGS) entry which is preliminary data.</text>
</comment>
<dbReference type="GO" id="GO:0061630">
    <property type="term" value="F:ubiquitin protein ligase activity"/>
    <property type="evidence" value="ECO:0007669"/>
    <property type="project" value="UniProtKB-EC"/>
</dbReference>
<dbReference type="EMBL" id="JACEFO010002254">
    <property type="protein sequence ID" value="KAF8670493.1"/>
    <property type="molecule type" value="Genomic_DNA"/>
</dbReference>
<evidence type="ECO:0000256" key="2">
    <source>
        <dbReference type="ARBA" id="ARBA00012483"/>
    </source>
</evidence>